<dbReference type="EMBL" id="DROM01000348">
    <property type="protein sequence ID" value="HHH13722.1"/>
    <property type="molecule type" value="Genomic_DNA"/>
</dbReference>
<proteinExistence type="predicted"/>
<protein>
    <recommendedName>
        <fullName evidence="3">Protein BatD</fullName>
    </recommendedName>
</protein>
<organism evidence="2">
    <name type="scientific">Thiolapillus brandeum</name>
    <dbReference type="NCBI Taxonomy" id="1076588"/>
    <lineage>
        <taxon>Bacteria</taxon>
        <taxon>Pseudomonadati</taxon>
        <taxon>Pseudomonadota</taxon>
        <taxon>Gammaproteobacteria</taxon>
        <taxon>Chromatiales</taxon>
        <taxon>Sedimenticolaceae</taxon>
        <taxon>Thiolapillus</taxon>
    </lineage>
</organism>
<sequence>MAGEHPGRSRGAAARHLPRATGGGNAVRPIVLSLLLWSWIQAGWAEPVLEASLDPPDPWVQQQVRYRVRLYRDSHLQQGHFLAPEIPDVLVLDAGGTREPRRVVRGGREMELLEQEWLLFPQRSGRIVLPPPVFSGRDFYLRGAPLPLNVKPRPPGSGDFPWLVTTRLEIVEQWSGPLEGLRPGEHRVRRIRLRALAQTGAQLPIPVMAPVAGFEIQPLPARLSWRFEEGELWGERIHAFRYLATGEAEGALPPLVVRWWDPERAGVREKRLPARPYRILAGETPGVRPAPAEEREPGEGGEEEVSAGPGPGLPLFLGAAGLVVMAVLLRYGRLGLARWLSWLAAQVRLWSACLRGDCRRATRVLVEWRRLHGWPPMEPATRRAWEALDRACYGEGESAWSGRQGWPGLRRLVGRPARERDPGCAGDPLPPLWCSGKRPGNRAITRRRG</sequence>
<evidence type="ECO:0000313" key="2">
    <source>
        <dbReference type="EMBL" id="HHH13722.1"/>
    </source>
</evidence>
<gene>
    <name evidence="2" type="ORF">ENJ98_05750</name>
</gene>
<feature type="region of interest" description="Disordered" evidence="1">
    <location>
        <begin position="282"/>
        <end position="308"/>
    </location>
</feature>
<accession>A0A7C5N034</accession>
<dbReference type="InterPro" id="IPR025738">
    <property type="entry name" value="BatD"/>
</dbReference>
<dbReference type="AlphaFoldDB" id="A0A7C5N034"/>
<reference evidence="2" key="1">
    <citation type="journal article" date="2020" name="mSystems">
        <title>Genome- and Community-Level Interaction Insights into Carbon Utilization and Element Cycling Functions of Hydrothermarchaeota in Hydrothermal Sediment.</title>
        <authorList>
            <person name="Zhou Z."/>
            <person name="Liu Y."/>
            <person name="Xu W."/>
            <person name="Pan J."/>
            <person name="Luo Z.H."/>
            <person name="Li M."/>
        </authorList>
    </citation>
    <scope>NUCLEOTIDE SEQUENCE [LARGE SCALE GENOMIC DNA]</scope>
    <source>
        <strain evidence="2">HyVt-535</strain>
    </source>
</reference>
<evidence type="ECO:0000256" key="1">
    <source>
        <dbReference type="SAM" id="MobiDB-lite"/>
    </source>
</evidence>
<dbReference type="PANTHER" id="PTHR40940">
    <property type="entry name" value="PROTEIN BATD-RELATED"/>
    <property type="match status" value="1"/>
</dbReference>
<dbReference type="Proteomes" id="UP000886100">
    <property type="component" value="Unassembled WGS sequence"/>
</dbReference>
<dbReference type="PANTHER" id="PTHR40940:SF1">
    <property type="entry name" value="PROTEIN BATD"/>
    <property type="match status" value="1"/>
</dbReference>
<evidence type="ECO:0008006" key="3">
    <source>
        <dbReference type="Google" id="ProtNLM"/>
    </source>
</evidence>
<name>A0A7C5N034_9GAMM</name>
<comment type="caution">
    <text evidence="2">The sequence shown here is derived from an EMBL/GenBank/DDBJ whole genome shotgun (WGS) entry which is preliminary data.</text>
</comment>